<protein>
    <recommendedName>
        <fullName evidence="3">Reverse transcriptase domain-containing protein</fullName>
    </recommendedName>
</protein>
<dbReference type="PANTHER" id="PTHR46890">
    <property type="entry name" value="NON-LTR RETROLELEMENT REVERSE TRANSCRIPTASE-LIKE PROTEIN-RELATED"/>
    <property type="match status" value="1"/>
</dbReference>
<keyword evidence="1" id="KW-1185">Reference proteome</keyword>
<dbReference type="PANTHER" id="PTHR46890:SF1">
    <property type="entry name" value="REVERSE TRANSCRIPTASE DOMAIN-CONTAINING PROTEIN"/>
    <property type="match status" value="1"/>
</dbReference>
<name>A0ABM3R349_SPIOL</name>
<sequence length="190" mass="21773">MLKEINVTSITLVPKVSVPSKVGDFRPRACCSILYKCISKLLCEKLGVVFPDIISQNQGAFVAGRSILHNVLICQDIIKMYRKKWGFIQEVMQYPGVSTFLHQADYDLFDNHSVFHHDQWGSFKSNPPKKRIETGIIKTMGEHPSFKFYSRCRPLKLNHLYFAYDLLMFYKGDKDVVGLMMEGVGVFPIS</sequence>
<dbReference type="InterPro" id="IPR052343">
    <property type="entry name" value="Retrotransposon-Effector_Assoc"/>
</dbReference>
<evidence type="ECO:0000313" key="1">
    <source>
        <dbReference type="Proteomes" id="UP000813463"/>
    </source>
</evidence>
<proteinExistence type="predicted"/>
<evidence type="ECO:0008006" key="3">
    <source>
        <dbReference type="Google" id="ProtNLM"/>
    </source>
</evidence>
<evidence type="ECO:0000313" key="2">
    <source>
        <dbReference type="RefSeq" id="XP_056690024.1"/>
    </source>
</evidence>
<dbReference type="Proteomes" id="UP000813463">
    <property type="component" value="Unplaced"/>
</dbReference>
<organism evidence="1 2">
    <name type="scientific">Spinacia oleracea</name>
    <name type="common">Spinach</name>
    <dbReference type="NCBI Taxonomy" id="3562"/>
    <lineage>
        <taxon>Eukaryota</taxon>
        <taxon>Viridiplantae</taxon>
        <taxon>Streptophyta</taxon>
        <taxon>Embryophyta</taxon>
        <taxon>Tracheophyta</taxon>
        <taxon>Spermatophyta</taxon>
        <taxon>Magnoliopsida</taxon>
        <taxon>eudicotyledons</taxon>
        <taxon>Gunneridae</taxon>
        <taxon>Pentapetalae</taxon>
        <taxon>Caryophyllales</taxon>
        <taxon>Chenopodiaceae</taxon>
        <taxon>Chenopodioideae</taxon>
        <taxon>Anserineae</taxon>
        <taxon>Spinacia</taxon>
    </lineage>
</organism>
<dbReference type="RefSeq" id="XP_056690024.1">
    <property type="nucleotide sequence ID" value="XM_056834046.1"/>
</dbReference>
<gene>
    <name evidence="2" type="primary">LOC130464828</name>
</gene>
<reference evidence="2" key="1">
    <citation type="submission" date="2025-08" db="UniProtKB">
        <authorList>
            <consortium name="RefSeq"/>
        </authorList>
    </citation>
    <scope>IDENTIFICATION</scope>
    <source>
        <tissue evidence="2">Leaf</tissue>
    </source>
</reference>
<accession>A0ABM3R349</accession>
<dbReference type="GeneID" id="130464828"/>